<protein>
    <submittedName>
        <fullName evidence="1">Uncharacterized protein</fullName>
    </submittedName>
</protein>
<dbReference type="AlphaFoldDB" id="A0A0F9D0J5"/>
<evidence type="ECO:0000313" key="1">
    <source>
        <dbReference type="EMBL" id="KKL55223.1"/>
    </source>
</evidence>
<accession>A0A0F9D0J5</accession>
<reference evidence="1" key="1">
    <citation type="journal article" date="2015" name="Nature">
        <title>Complex archaea that bridge the gap between prokaryotes and eukaryotes.</title>
        <authorList>
            <person name="Spang A."/>
            <person name="Saw J.H."/>
            <person name="Jorgensen S.L."/>
            <person name="Zaremba-Niedzwiedzka K."/>
            <person name="Martijn J."/>
            <person name="Lind A.E."/>
            <person name="van Eijk R."/>
            <person name="Schleper C."/>
            <person name="Guy L."/>
            <person name="Ettema T.J."/>
        </authorList>
    </citation>
    <scope>NUCLEOTIDE SEQUENCE</scope>
</reference>
<organism evidence="1">
    <name type="scientific">marine sediment metagenome</name>
    <dbReference type="NCBI Taxonomy" id="412755"/>
    <lineage>
        <taxon>unclassified sequences</taxon>
        <taxon>metagenomes</taxon>
        <taxon>ecological metagenomes</taxon>
    </lineage>
</organism>
<proteinExistence type="predicted"/>
<sequence length="153" mass="16355">MAWDKDKPASTSSLAVSNPEILANWDALQTAIGAQHDFDGSTQSGEHVYNITVAGGATTSTKVFTKYITGSLDADDSTDVTHGISGIDNILSVTVCVFEDQDSLYRVSDFRGAAEDANRSFQVSFSATVVRIGGVGTKVQGNKFRIRIDYVVP</sequence>
<comment type="caution">
    <text evidence="1">The sequence shown here is derived from an EMBL/GenBank/DDBJ whole genome shotgun (WGS) entry which is preliminary data.</text>
</comment>
<name>A0A0F9D0J5_9ZZZZ</name>
<gene>
    <name evidence="1" type="ORF">LCGC14_2257540</name>
</gene>
<dbReference type="EMBL" id="LAZR01030915">
    <property type="protein sequence ID" value="KKL55223.1"/>
    <property type="molecule type" value="Genomic_DNA"/>
</dbReference>